<dbReference type="InterPro" id="IPR000594">
    <property type="entry name" value="ThiF_NAD_FAD-bd"/>
</dbReference>
<dbReference type="InterPro" id="IPR035985">
    <property type="entry name" value="Ubiquitin-activating_enz"/>
</dbReference>
<gene>
    <name evidence="2" type="ORF">LCGC14_0933150</name>
</gene>
<dbReference type="AlphaFoldDB" id="A0A0F9NMC9"/>
<feature type="domain" description="THIF-type NAD/FAD binding fold" evidence="1">
    <location>
        <begin position="179"/>
        <end position="468"/>
    </location>
</feature>
<dbReference type="EMBL" id="LAZR01003219">
    <property type="protein sequence ID" value="KKN20665.1"/>
    <property type="molecule type" value="Genomic_DNA"/>
</dbReference>
<sequence>MKIYQERIQSLKIEVILKDNDSNIKITENNILICNIVLNLLDRFLTNIRYTSNPEYLKKIFPNSFLQNIQSKNFDGEPTLSIIIGNKREAVQSPLYLSSNGWSVYLSRKKPCPWKIFTENPLSAIYIAALGVGEVFKLLVEDYASVEIKDDFIYDFITHGKTNQPVTNPLLPSYLDINLILVGCGAIGQAVAFALDQFELRGKITLIDPDIIDESNTQRYLLAFNENIGMSKTQFLSRYLMDNKNNLLTALEFIQPYEISITIYESLFKMENVFISVDNKRTRVNLQAALPRRIWNIWTDTAQGILRYGIGKHDFANENQCLACAYYPEGDIPNQMELNAAILGVSQEEINQRLQRNDLITKSDLEYLMNNYTIPPDQITRVKSLEGQPFSNIFHGECGIYNIRLMEKQEPTPATHISVMAGVYSVIQFILNKMGIKNGHLVESVAEFNAFAYPNENCLIKKNRHPKCVCNDPIYQEVFKNKWEL</sequence>
<evidence type="ECO:0000259" key="1">
    <source>
        <dbReference type="Pfam" id="PF00899"/>
    </source>
</evidence>
<comment type="caution">
    <text evidence="2">The sequence shown here is derived from an EMBL/GenBank/DDBJ whole genome shotgun (WGS) entry which is preliminary data.</text>
</comment>
<evidence type="ECO:0000313" key="2">
    <source>
        <dbReference type="EMBL" id="KKN20665.1"/>
    </source>
</evidence>
<protein>
    <recommendedName>
        <fullName evidence="1">THIF-type NAD/FAD binding fold domain-containing protein</fullName>
    </recommendedName>
</protein>
<proteinExistence type="predicted"/>
<dbReference type="SUPFAM" id="SSF69572">
    <property type="entry name" value="Activating enzymes of the ubiquitin-like proteins"/>
    <property type="match status" value="1"/>
</dbReference>
<dbReference type="GO" id="GO:0008641">
    <property type="term" value="F:ubiquitin-like modifier activating enzyme activity"/>
    <property type="evidence" value="ECO:0007669"/>
    <property type="project" value="InterPro"/>
</dbReference>
<reference evidence="2" key="1">
    <citation type="journal article" date="2015" name="Nature">
        <title>Complex archaea that bridge the gap between prokaryotes and eukaryotes.</title>
        <authorList>
            <person name="Spang A."/>
            <person name="Saw J.H."/>
            <person name="Jorgensen S.L."/>
            <person name="Zaremba-Niedzwiedzka K."/>
            <person name="Martijn J."/>
            <person name="Lind A.E."/>
            <person name="van Eijk R."/>
            <person name="Schleper C."/>
            <person name="Guy L."/>
            <person name="Ettema T.J."/>
        </authorList>
    </citation>
    <scope>NUCLEOTIDE SEQUENCE</scope>
</reference>
<dbReference type="Gene3D" id="3.40.50.720">
    <property type="entry name" value="NAD(P)-binding Rossmann-like Domain"/>
    <property type="match status" value="1"/>
</dbReference>
<dbReference type="Pfam" id="PF00899">
    <property type="entry name" value="ThiF"/>
    <property type="match status" value="1"/>
</dbReference>
<organism evidence="2">
    <name type="scientific">marine sediment metagenome</name>
    <dbReference type="NCBI Taxonomy" id="412755"/>
    <lineage>
        <taxon>unclassified sequences</taxon>
        <taxon>metagenomes</taxon>
        <taxon>ecological metagenomes</taxon>
    </lineage>
</organism>
<accession>A0A0F9NMC9</accession>
<name>A0A0F9NMC9_9ZZZZ</name>